<dbReference type="PANTHER" id="PTHR35399:SF4">
    <property type="entry name" value="MEMBRANE PROTEIN"/>
    <property type="match status" value="1"/>
</dbReference>
<dbReference type="AlphaFoldDB" id="A0A369Q8P9"/>
<proteinExistence type="predicted"/>
<keyword evidence="1" id="KW-0732">Signal</keyword>
<evidence type="ECO:0000313" key="3">
    <source>
        <dbReference type="Proteomes" id="UP000253727"/>
    </source>
</evidence>
<dbReference type="PROSITE" id="PS51318">
    <property type="entry name" value="TAT"/>
    <property type="match status" value="1"/>
</dbReference>
<evidence type="ECO:0000313" key="2">
    <source>
        <dbReference type="EMBL" id="RDC60720.1"/>
    </source>
</evidence>
<dbReference type="InterPro" id="IPR006311">
    <property type="entry name" value="TAT_signal"/>
</dbReference>
<evidence type="ECO:0008006" key="4">
    <source>
        <dbReference type="Google" id="ProtNLM"/>
    </source>
</evidence>
<organism evidence="2 3">
    <name type="scientific">Alteripontixanthobacter maritimus</name>
    <dbReference type="NCBI Taxonomy" id="2161824"/>
    <lineage>
        <taxon>Bacteria</taxon>
        <taxon>Pseudomonadati</taxon>
        <taxon>Pseudomonadota</taxon>
        <taxon>Alphaproteobacteria</taxon>
        <taxon>Sphingomonadales</taxon>
        <taxon>Erythrobacteraceae</taxon>
        <taxon>Alteripontixanthobacter</taxon>
    </lineage>
</organism>
<accession>A0A369Q8P9</accession>
<evidence type="ECO:0000256" key="1">
    <source>
        <dbReference type="SAM" id="SignalP"/>
    </source>
</evidence>
<feature type="signal peptide" evidence="1">
    <location>
        <begin position="1"/>
        <end position="18"/>
    </location>
</feature>
<dbReference type="Proteomes" id="UP000253727">
    <property type="component" value="Unassembled WGS sequence"/>
</dbReference>
<dbReference type="RefSeq" id="WP_115366826.1">
    <property type="nucleotide sequence ID" value="NZ_QBKA01000002.1"/>
</dbReference>
<dbReference type="EMBL" id="QBKA01000002">
    <property type="protein sequence ID" value="RDC60720.1"/>
    <property type="molecule type" value="Genomic_DNA"/>
</dbReference>
<protein>
    <recommendedName>
        <fullName evidence="4">Phosphatase</fullName>
    </recommendedName>
</protein>
<comment type="caution">
    <text evidence="2">The sequence shown here is derived from an EMBL/GenBank/DDBJ whole genome shotgun (WGS) entry which is preliminary data.</text>
</comment>
<dbReference type="PANTHER" id="PTHR35399">
    <property type="entry name" value="SLR8030 PROTEIN"/>
    <property type="match status" value="1"/>
</dbReference>
<name>A0A369Q8P9_9SPHN</name>
<dbReference type="Pfam" id="PF05787">
    <property type="entry name" value="PhoX"/>
    <property type="match status" value="1"/>
</dbReference>
<feature type="chain" id="PRO_5016728009" description="Phosphatase" evidence="1">
    <location>
        <begin position="19"/>
        <end position="455"/>
    </location>
</feature>
<dbReference type="PROSITE" id="PS51257">
    <property type="entry name" value="PROKAR_LIPOPROTEIN"/>
    <property type="match status" value="1"/>
</dbReference>
<dbReference type="SUPFAM" id="SSF63829">
    <property type="entry name" value="Calcium-dependent phosphotriesterase"/>
    <property type="match status" value="1"/>
</dbReference>
<dbReference type="OrthoDB" id="9801383at2"/>
<reference evidence="2 3" key="1">
    <citation type="submission" date="2018-04" db="EMBL/GenBank/DDBJ databases">
        <title>Altererythrobacter sp. HME9302 genome sequencing and assembly.</title>
        <authorList>
            <person name="Kang H."/>
            <person name="Kim H."/>
            <person name="Joh K."/>
        </authorList>
    </citation>
    <scope>NUCLEOTIDE SEQUENCE [LARGE SCALE GENOMIC DNA]</scope>
    <source>
        <strain evidence="2 3">HME9302</strain>
    </source>
</reference>
<sequence length="455" mass="48021">MLYQNRRNFLAATGSAFAALATSSCIRPGAVAKSGAAAGTVRGQLTEGYGPLVKDPAGLLDLPEGFSYRLLSKLGQPMSDGGTVPDRADGMGCLDLGKGRIALVRNHELMPDHDGGGPIASGYGSLGGQVMPGGTTTMVLDARTLALESEFRSLAGTIRNCSGGVTPWGSWLSCEEAVIKPGDARDPGDLATTHGWVFEVPGAATGLVDAKPLKHLGRFNHEAASVDPATGIVYLSEDREDSLFYRFVPSVPGDLTAPGKLQAMAVEGVADSRNWTELTMRAGEPRPVRWIDMDEVHAPDDDLRTRGAAQGATLIARGEGLHMGVARDRGEVYLCSTSGGAKRLGQIFRLAIGGGRGKPDTFELFFESSSPDQMNYGDNLTVAPNGHVIVCEDQYTDTVTNHLIGVTPDGAPYRFGLLTQQTELAGGCFSPDGKWFFVNAYSPTATVAITGPWMA</sequence>
<keyword evidence="3" id="KW-1185">Reference proteome</keyword>
<gene>
    <name evidence="2" type="ORF">HME9302_01935</name>
</gene>
<dbReference type="InterPro" id="IPR008557">
    <property type="entry name" value="PhoX"/>
</dbReference>